<evidence type="ECO:0000256" key="2">
    <source>
        <dbReference type="ARBA" id="ARBA00022448"/>
    </source>
</evidence>
<feature type="chain" id="PRO_5005159290" description="Amino acid transporter" evidence="7">
    <location>
        <begin position="20"/>
        <end position="320"/>
    </location>
</feature>
<dbReference type="RefSeq" id="XP_013426877.1">
    <property type="nucleotide sequence ID" value="XM_013571423.1"/>
</dbReference>
<keyword evidence="9" id="KW-1185">Reference proteome</keyword>
<dbReference type="AlphaFoldDB" id="A0A074WHT1"/>
<dbReference type="OrthoDB" id="3257095at2759"/>
<evidence type="ECO:0008006" key="10">
    <source>
        <dbReference type="Google" id="ProtNLM"/>
    </source>
</evidence>
<dbReference type="STRING" id="1043004.A0A074WHT1"/>
<dbReference type="PANTHER" id="PTHR45649:SF2">
    <property type="entry name" value="ACID PERMEASE, PUTATIVE-RELATED"/>
    <property type="match status" value="1"/>
</dbReference>
<keyword evidence="4 6" id="KW-1133">Transmembrane helix</keyword>
<dbReference type="HOGENOM" id="CLU_004495_6_2_1"/>
<dbReference type="GeneID" id="25415328"/>
<evidence type="ECO:0000313" key="9">
    <source>
        <dbReference type="Proteomes" id="UP000027730"/>
    </source>
</evidence>
<keyword evidence="7" id="KW-0732">Signal</keyword>
<dbReference type="Proteomes" id="UP000027730">
    <property type="component" value="Unassembled WGS sequence"/>
</dbReference>
<evidence type="ECO:0000313" key="8">
    <source>
        <dbReference type="EMBL" id="KEQ72635.1"/>
    </source>
</evidence>
<keyword evidence="5 6" id="KW-0472">Membrane</keyword>
<dbReference type="PANTHER" id="PTHR45649">
    <property type="entry name" value="AMINO-ACID PERMEASE BAT1"/>
    <property type="match status" value="1"/>
</dbReference>
<dbReference type="GO" id="GO:0022857">
    <property type="term" value="F:transmembrane transporter activity"/>
    <property type="evidence" value="ECO:0007669"/>
    <property type="project" value="InterPro"/>
</dbReference>
<keyword evidence="3 6" id="KW-0812">Transmembrane</keyword>
<feature type="signal peptide" evidence="7">
    <location>
        <begin position="1"/>
        <end position="19"/>
    </location>
</feature>
<evidence type="ECO:0000256" key="4">
    <source>
        <dbReference type="ARBA" id="ARBA00022989"/>
    </source>
</evidence>
<sequence length="320" mass="34797">MLALHVVGFFAVPIPLWLMGERSSMHDVFFTFEDNADWGSVGTACLVGLLGPTMTLIEGDSTVHLGEEIRDASRTLPLSMVFTSLVNYAVGFIMTVTVMYSYVAVIYAATGSKTATTILTALILVLFFCTAINAVTASSRQLSAFARDGGLPFSNTLAKVDARTGLPINTLLATFGVTFVLSWIICRSSIAFQNITSITIVGLLLSYGTTTATMLYRRWSGVPLPAARWRYPQAFGYLVNVLALCFVTIAFVFAYFPTARHSSAESMNWSVVVSLAVVSVAAVYYFVRGSSTFERPAVRMKKAEDDSMVAMEDIVVHGKQ</sequence>
<comment type="subcellular location">
    <subcellularLocation>
        <location evidence="1">Membrane</location>
        <topology evidence="1">Multi-pass membrane protein</topology>
    </subcellularLocation>
</comment>
<evidence type="ECO:0000256" key="1">
    <source>
        <dbReference type="ARBA" id="ARBA00004141"/>
    </source>
</evidence>
<name>A0A074WHT1_9PEZI</name>
<feature type="transmembrane region" description="Helical" evidence="6">
    <location>
        <begin position="191"/>
        <end position="216"/>
    </location>
</feature>
<feature type="transmembrane region" description="Helical" evidence="6">
    <location>
        <begin position="36"/>
        <end position="57"/>
    </location>
</feature>
<dbReference type="InterPro" id="IPR002293">
    <property type="entry name" value="AA/rel_permease1"/>
</dbReference>
<organism evidence="8 9">
    <name type="scientific">Aureobasidium namibiae CBS 147.97</name>
    <dbReference type="NCBI Taxonomy" id="1043004"/>
    <lineage>
        <taxon>Eukaryota</taxon>
        <taxon>Fungi</taxon>
        <taxon>Dikarya</taxon>
        <taxon>Ascomycota</taxon>
        <taxon>Pezizomycotina</taxon>
        <taxon>Dothideomycetes</taxon>
        <taxon>Dothideomycetidae</taxon>
        <taxon>Dothideales</taxon>
        <taxon>Saccotheciaceae</taxon>
        <taxon>Aureobasidium</taxon>
    </lineage>
</organism>
<evidence type="ECO:0000256" key="7">
    <source>
        <dbReference type="SAM" id="SignalP"/>
    </source>
</evidence>
<proteinExistence type="predicted"/>
<dbReference type="GO" id="GO:0016020">
    <property type="term" value="C:membrane"/>
    <property type="evidence" value="ECO:0007669"/>
    <property type="project" value="UniProtKB-SubCell"/>
</dbReference>
<dbReference type="Gene3D" id="1.20.1740.10">
    <property type="entry name" value="Amino acid/polyamine transporter I"/>
    <property type="match status" value="1"/>
</dbReference>
<feature type="transmembrane region" description="Helical" evidence="6">
    <location>
        <begin position="115"/>
        <end position="137"/>
    </location>
</feature>
<reference evidence="8 9" key="1">
    <citation type="journal article" date="2014" name="BMC Genomics">
        <title>Genome sequencing of four Aureobasidium pullulans varieties: biotechnological potential, stress tolerance, and description of new species.</title>
        <authorList>
            <person name="Gostin Ar C."/>
            <person name="Ohm R.A."/>
            <person name="Kogej T."/>
            <person name="Sonjak S."/>
            <person name="Turk M."/>
            <person name="Zajc J."/>
            <person name="Zalar P."/>
            <person name="Grube M."/>
            <person name="Sun H."/>
            <person name="Han J."/>
            <person name="Sharma A."/>
            <person name="Chiniquy J."/>
            <person name="Ngan C.Y."/>
            <person name="Lipzen A."/>
            <person name="Barry K."/>
            <person name="Grigoriev I.V."/>
            <person name="Gunde-Cimerman N."/>
        </authorList>
    </citation>
    <scope>NUCLEOTIDE SEQUENCE [LARGE SCALE GENOMIC DNA]</scope>
    <source>
        <strain evidence="8 9">CBS 147.97</strain>
    </source>
</reference>
<dbReference type="EMBL" id="KL584711">
    <property type="protein sequence ID" value="KEQ72635.1"/>
    <property type="molecule type" value="Genomic_DNA"/>
</dbReference>
<feature type="transmembrane region" description="Helical" evidence="6">
    <location>
        <begin position="268"/>
        <end position="287"/>
    </location>
</feature>
<evidence type="ECO:0000256" key="5">
    <source>
        <dbReference type="ARBA" id="ARBA00023136"/>
    </source>
</evidence>
<evidence type="ECO:0000256" key="6">
    <source>
        <dbReference type="SAM" id="Phobius"/>
    </source>
</evidence>
<gene>
    <name evidence="8" type="ORF">M436DRAFT_73572</name>
</gene>
<dbReference type="Pfam" id="PF13520">
    <property type="entry name" value="AA_permease_2"/>
    <property type="match status" value="1"/>
</dbReference>
<feature type="transmembrane region" description="Helical" evidence="6">
    <location>
        <begin position="78"/>
        <end position="103"/>
    </location>
</feature>
<evidence type="ECO:0000256" key="3">
    <source>
        <dbReference type="ARBA" id="ARBA00022692"/>
    </source>
</evidence>
<accession>A0A074WHT1</accession>
<keyword evidence="2" id="KW-0813">Transport</keyword>
<feature type="transmembrane region" description="Helical" evidence="6">
    <location>
        <begin position="237"/>
        <end position="256"/>
    </location>
</feature>
<feature type="transmembrane region" description="Helical" evidence="6">
    <location>
        <begin position="166"/>
        <end position="185"/>
    </location>
</feature>
<protein>
    <recommendedName>
        <fullName evidence="10">Amino acid transporter</fullName>
    </recommendedName>
</protein>